<dbReference type="EC" id="1.5.1.38" evidence="4"/>
<reference evidence="4" key="1">
    <citation type="submission" date="2024-05" db="EMBL/GenBank/DDBJ databases">
        <title>Isolation and characterization of Sporomusa carbonis sp. nov., a carboxydotrophic hydrogenogen in the genus of Sporomusa isolated from a charcoal burning pile.</title>
        <authorList>
            <person name="Boeer T."/>
            <person name="Rosenbaum F."/>
            <person name="Eysell L."/>
            <person name="Mueller V."/>
            <person name="Daniel R."/>
            <person name="Poehlein A."/>
        </authorList>
    </citation>
    <scope>NUCLEOTIDE SEQUENCE [LARGE SCALE GENOMIC DNA]</scope>
    <source>
        <strain evidence="4">DSM 3132</strain>
    </source>
</reference>
<feature type="domain" description="Nitroreductase" evidence="3">
    <location>
        <begin position="8"/>
        <end position="166"/>
    </location>
</feature>
<evidence type="ECO:0000256" key="2">
    <source>
        <dbReference type="ARBA" id="ARBA00023002"/>
    </source>
</evidence>
<keyword evidence="2 4" id="KW-0560">Oxidoreductase</keyword>
<protein>
    <submittedName>
        <fullName evidence="4">FMN reductase (NADPH)</fullName>
        <ecNumber evidence="4">1.5.1.38</ecNumber>
    </submittedName>
</protein>
<dbReference type="PANTHER" id="PTHR43673">
    <property type="entry name" value="NAD(P)H NITROREDUCTASE YDGI-RELATED"/>
    <property type="match status" value="1"/>
</dbReference>
<accession>A0ABZ3J6A6</accession>
<dbReference type="PANTHER" id="PTHR43673:SF10">
    <property type="entry name" value="NADH DEHYDROGENASE_NAD(P)H NITROREDUCTASE XCC3605-RELATED"/>
    <property type="match status" value="1"/>
</dbReference>
<evidence type="ECO:0000313" key="4">
    <source>
        <dbReference type="EMBL" id="XFO73436.1"/>
    </source>
</evidence>
<proteinExistence type="inferred from homology"/>
<evidence type="ECO:0000259" key="3">
    <source>
        <dbReference type="Pfam" id="PF00881"/>
    </source>
</evidence>
<dbReference type="SUPFAM" id="SSF55469">
    <property type="entry name" value="FMN-dependent nitroreductase-like"/>
    <property type="match status" value="1"/>
</dbReference>
<dbReference type="Gene3D" id="3.40.109.10">
    <property type="entry name" value="NADH Oxidase"/>
    <property type="match status" value="1"/>
</dbReference>
<organism evidence="4 5">
    <name type="scientific">Sporomusa acidovorans (strain ATCC 49682 / DSM 3132 / Mol)</name>
    <dbReference type="NCBI Taxonomy" id="1123286"/>
    <lineage>
        <taxon>Bacteria</taxon>
        <taxon>Bacillati</taxon>
        <taxon>Bacillota</taxon>
        <taxon>Negativicutes</taxon>
        <taxon>Selenomonadales</taxon>
        <taxon>Sporomusaceae</taxon>
        <taxon>Sporomusa</taxon>
    </lineage>
</organism>
<evidence type="ECO:0000313" key="5">
    <source>
        <dbReference type="Proteomes" id="UP000216052"/>
    </source>
</evidence>
<gene>
    <name evidence="4" type="primary">nfrA1_2</name>
    <name evidence="4" type="ORF">SPACI_035350</name>
</gene>
<dbReference type="Pfam" id="PF00881">
    <property type="entry name" value="Nitroreductase"/>
    <property type="match status" value="1"/>
</dbReference>
<keyword evidence="5" id="KW-1185">Reference proteome</keyword>
<dbReference type="GO" id="GO:0052873">
    <property type="term" value="F:FMN reductase (NADPH) activity"/>
    <property type="evidence" value="ECO:0007669"/>
    <property type="project" value="UniProtKB-EC"/>
</dbReference>
<name>A0ABZ3J6A6_SPOA4</name>
<dbReference type="CDD" id="cd02150">
    <property type="entry name" value="nitroreductase"/>
    <property type="match status" value="1"/>
</dbReference>
<dbReference type="EMBL" id="CP155571">
    <property type="protein sequence ID" value="XFO73436.1"/>
    <property type="molecule type" value="Genomic_DNA"/>
</dbReference>
<dbReference type="Proteomes" id="UP000216052">
    <property type="component" value="Chromosome"/>
</dbReference>
<evidence type="ECO:0000256" key="1">
    <source>
        <dbReference type="ARBA" id="ARBA00007118"/>
    </source>
</evidence>
<sequence length="185" mass="20611">MNEVLQIIKSRRSIRNFTEQQIKEEDLRAILEAGQYAPSGIGNQPWHFIVVQNQELLGALSDASKQVAKNHKIEFFRKLADNKEFHAFHKAPTVVIIAGDEQTPCSPADCAAATQNILLAAEALGLGACWINYGLFVFDGEESVHYKKLLNIPAGFRPFYSVALGYRKGEVPKAAPRKENVINFI</sequence>
<dbReference type="InterPro" id="IPR029479">
    <property type="entry name" value="Nitroreductase"/>
</dbReference>
<comment type="similarity">
    <text evidence="1">Belongs to the nitroreductase family.</text>
</comment>
<dbReference type="InterPro" id="IPR000415">
    <property type="entry name" value="Nitroreductase-like"/>
</dbReference>